<comment type="caution">
    <text evidence="2">The sequence shown here is derived from an EMBL/GenBank/DDBJ whole genome shotgun (WGS) entry which is preliminary data.</text>
</comment>
<dbReference type="Proteomes" id="UP001499951">
    <property type="component" value="Unassembled WGS sequence"/>
</dbReference>
<feature type="compositionally biased region" description="Low complexity" evidence="1">
    <location>
        <begin position="166"/>
        <end position="184"/>
    </location>
</feature>
<evidence type="ECO:0000313" key="3">
    <source>
        <dbReference type="Proteomes" id="UP001499951"/>
    </source>
</evidence>
<dbReference type="RefSeq" id="WP_166934014.1">
    <property type="nucleotide sequence ID" value="NZ_BAAADD010000005.1"/>
</dbReference>
<feature type="region of interest" description="Disordered" evidence="1">
    <location>
        <begin position="166"/>
        <end position="185"/>
    </location>
</feature>
<reference evidence="2 3" key="1">
    <citation type="journal article" date="2019" name="Int. J. Syst. Evol. Microbiol.">
        <title>The Global Catalogue of Microorganisms (GCM) 10K type strain sequencing project: providing services to taxonomists for standard genome sequencing and annotation.</title>
        <authorList>
            <consortium name="The Broad Institute Genomics Platform"/>
            <consortium name="The Broad Institute Genome Sequencing Center for Infectious Disease"/>
            <person name="Wu L."/>
            <person name="Ma J."/>
        </authorList>
    </citation>
    <scope>NUCLEOTIDE SEQUENCE [LARGE SCALE GENOMIC DNA]</scope>
    <source>
        <strain evidence="2 3">JCM 15089</strain>
    </source>
</reference>
<keyword evidence="3" id="KW-1185">Reference proteome</keyword>
<accession>A0ABN1EPB5</accession>
<dbReference type="EMBL" id="BAAADD010000005">
    <property type="protein sequence ID" value="GAA0570962.1"/>
    <property type="molecule type" value="Genomic_DNA"/>
</dbReference>
<proteinExistence type="predicted"/>
<gene>
    <name evidence="2" type="ORF">GCM10008942_19600</name>
</gene>
<name>A0ABN1EPB5_9PROT</name>
<evidence type="ECO:0000256" key="1">
    <source>
        <dbReference type="SAM" id="MobiDB-lite"/>
    </source>
</evidence>
<evidence type="ECO:0000313" key="2">
    <source>
        <dbReference type="EMBL" id="GAA0570962.1"/>
    </source>
</evidence>
<sequence length="214" mass="22411">MTTRRDCLAGLTGFTALAGVANARNTLAEVLKVGPKPKLIKGGNGVPDKVDFGHGLLVPMSNDAFHALWEGDDRWIAYGHGFGHNRASAMGQAERAAVGTMKLYLLTLAFTPERLERIEGGGWRLKSGKIADLVQGDIELPGRPVMPTTDAVMGMIGGSHANTGSAAGIAEAGSSPAGSPASGEETVHATTGWLIWKREVSLDDVRRKAVLAGN</sequence>
<organism evidence="2 3">
    <name type="scientific">Rhizomicrobium electricum</name>
    <dbReference type="NCBI Taxonomy" id="480070"/>
    <lineage>
        <taxon>Bacteria</taxon>
        <taxon>Pseudomonadati</taxon>
        <taxon>Pseudomonadota</taxon>
        <taxon>Alphaproteobacteria</taxon>
        <taxon>Micropepsales</taxon>
        <taxon>Micropepsaceae</taxon>
        <taxon>Rhizomicrobium</taxon>
    </lineage>
</organism>
<protein>
    <submittedName>
        <fullName evidence="2">Uncharacterized protein</fullName>
    </submittedName>
</protein>